<reference evidence="3" key="5">
    <citation type="submission" date="2018-04" db="UniProtKB">
        <authorList>
            <consortium name="EnsemblFungi"/>
        </authorList>
    </citation>
    <scope>IDENTIFICATION</scope>
    <source>
        <strain evidence="3">R3-111a-1</strain>
    </source>
</reference>
<feature type="region of interest" description="Disordered" evidence="1">
    <location>
        <begin position="240"/>
        <end position="267"/>
    </location>
</feature>
<evidence type="ECO:0000313" key="3">
    <source>
        <dbReference type="EnsemblFungi" id="EJT72233"/>
    </source>
</evidence>
<feature type="region of interest" description="Disordered" evidence="1">
    <location>
        <begin position="659"/>
        <end position="682"/>
    </location>
</feature>
<dbReference type="VEuPathDB" id="FungiDB:GGTG_09099"/>
<proteinExistence type="predicted"/>
<dbReference type="InterPro" id="IPR055530">
    <property type="entry name" value="DUF7104"/>
</dbReference>
<feature type="region of interest" description="Disordered" evidence="1">
    <location>
        <begin position="1"/>
        <end position="23"/>
    </location>
</feature>
<protein>
    <submittedName>
        <fullName evidence="2 3">Uncharacterized protein</fullName>
    </submittedName>
</protein>
<feature type="region of interest" description="Disordered" evidence="1">
    <location>
        <begin position="487"/>
        <end position="546"/>
    </location>
</feature>
<accession>J3P6F9</accession>
<reference evidence="2" key="2">
    <citation type="submission" date="2010-07" db="EMBL/GenBank/DDBJ databases">
        <authorList>
            <consortium name="The Broad Institute Genome Sequencing Platform"/>
            <consortium name="Broad Institute Genome Sequencing Center for Infectious Disease"/>
            <person name="Ma L.-J."/>
            <person name="Dead R."/>
            <person name="Young S."/>
            <person name="Zeng Q."/>
            <person name="Koehrsen M."/>
            <person name="Alvarado L."/>
            <person name="Berlin A."/>
            <person name="Chapman S.B."/>
            <person name="Chen Z."/>
            <person name="Freedman E."/>
            <person name="Gellesch M."/>
            <person name="Goldberg J."/>
            <person name="Griggs A."/>
            <person name="Gujja S."/>
            <person name="Heilman E.R."/>
            <person name="Heiman D."/>
            <person name="Hepburn T."/>
            <person name="Howarth C."/>
            <person name="Jen D."/>
            <person name="Larson L."/>
            <person name="Mehta T."/>
            <person name="Neiman D."/>
            <person name="Pearson M."/>
            <person name="Roberts A."/>
            <person name="Saif S."/>
            <person name="Shea T."/>
            <person name="Shenoy N."/>
            <person name="Sisk P."/>
            <person name="Stolte C."/>
            <person name="Sykes S."/>
            <person name="Walk T."/>
            <person name="White J."/>
            <person name="Yandava C."/>
            <person name="Haas B."/>
            <person name="Nusbaum C."/>
            <person name="Birren B."/>
        </authorList>
    </citation>
    <scope>NUCLEOTIDE SEQUENCE</scope>
    <source>
        <strain evidence="2">R3-111a-1</strain>
    </source>
</reference>
<gene>
    <name evidence="3" type="primary">20349557</name>
    <name evidence="2" type="ORF">GGTG_09099</name>
</gene>
<dbReference type="STRING" id="644352.J3P6F9"/>
<dbReference type="eggNOG" id="ENOG502R6WB">
    <property type="taxonomic scope" value="Eukaryota"/>
</dbReference>
<feature type="compositionally biased region" description="Basic and acidic residues" evidence="1">
    <location>
        <begin position="254"/>
        <end position="263"/>
    </location>
</feature>
<organism evidence="2">
    <name type="scientific">Gaeumannomyces tritici (strain R3-111a-1)</name>
    <name type="common">Wheat and barley take-all root rot fungus</name>
    <name type="synonym">Gaeumannomyces graminis var. tritici</name>
    <dbReference type="NCBI Taxonomy" id="644352"/>
    <lineage>
        <taxon>Eukaryota</taxon>
        <taxon>Fungi</taxon>
        <taxon>Dikarya</taxon>
        <taxon>Ascomycota</taxon>
        <taxon>Pezizomycotina</taxon>
        <taxon>Sordariomycetes</taxon>
        <taxon>Sordariomycetidae</taxon>
        <taxon>Magnaporthales</taxon>
        <taxon>Magnaporthaceae</taxon>
        <taxon>Gaeumannomyces</taxon>
    </lineage>
</organism>
<reference evidence="4" key="1">
    <citation type="submission" date="2010-07" db="EMBL/GenBank/DDBJ databases">
        <title>The genome sequence of Gaeumannomyces graminis var. tritici strain R3-111a-1.</title>
        <authorList>
            <consortium name="The Broad Institute Genome Sequencing Platform"/>
            <person name="Ma L.-J."/>
            <person name="Dead R."/>
            <person name="Young S."/>
            <person name="Zeng Q."/>
            <person name="Koehrsen M."/>
            <person name="Alvarado L."/>
            <person name="Berlin A."/>
            <person name="Chapman S.B."/>
            <person name="Chen Z."/>
            <person name="Freedman E."/>
            <person name="Gellesch M."/>
            <person name="Goldberg J."/>
            <person name="Griggs A."/>
            <person name="Gujja S."/>
            <person name="Heilman E.R."/>
            <person name="Heiman D."/>
            <person name="Hepburn T."/>
            <person name="Howarth C."/>
            <person name="Jen D."/>
            <person name="Larson L."/>
            <person name="Mehta T."/>
            <person name="Neiman D."/>
            <person name="Pearson M."/>
            <person name="Roberts A."/>
            <person name="Saif S."/>
            <person name="Shea T."/>
            <person name="Shenoy N."/>
            <person name="Sisk P."/>
            <person name="Stolte C."/>
            <person name="Sykes S."/>
            <person name="Walk T."/>
            <person name="White J."/>
            <person name="Yandava C."/>
            <person name="Haas B."/>
            <person name="Nusbaum C."/>
            <person name="Birren B."/>
        </authorList>
    </citation>
    <scope>NUCLEOTIDE SEQUENCE [LARGE SCALE GENOMIC DNA]</scope>
    <source>
        <strain evidence="4">R3-111a-1</strain>
    </source>
</reference>
<dbReference type="Proteomes" id="UP000006039">
    <property type="component" value="Unassembled WGS sequence"/>
</dbReference>
<feature type="compositionally biased region" description="Basic and acidic residues" evidence="1">
    <location>
        <begin position="659"/>
        <end position="668"/>
    </location>
</feature>
<dbReference type="AlphaFoldDB" id="J3P6F9"/>
<feature type="region of interest" description="Disordered" evidence="1">
    <location>
        <begin position="422"/>
        <end position="441"/>
    </location>
</feature>
<name>J3P6F9_GAET3</name>
<dbReference type="GeneID" id="20349557"/>
<feature type="compositionally biased region" description="Acidic residues" evidence="1">
    <location>
        <begin position="113"/>
        <end position="123"/>
    </location>
</feature>
<dbReference type="EnsemblFungi" id="EJT72233">
    <property type="protein sequence ID" value="EJT72233"/>
    <property type="gene ID" value="GGTG_09099"/>
</dbReference>
<feature type="compositionally biased region" description="Low complexity" evidence="1">
    <location>
        <begin position="532"/>
        <end position="544"/>
    </location>
</feature>
<feature type="region of interest" description="Disordered" evidence="1">
    <location>
        <begin position="387"/>
        <end position="415"/>
    </location>
</feature>
<evidence type="ECO:0000313" key="4">
    <source>
        <dbReference type="Proteomes" id="UP000006039"/>
    </source>
</evidence>
<feature type="compositionally biased region" description="Basic and acidic residues" evidence="1">
    <location>
        <begin position="515"/>
        <end position="526"/>
    </location>
</feature>
<dbReference type="RefSeq" id="XP_009225207.1">
    <property type="nucleotide sequence ID" value="XM_009226943.1"/>
</dbReference>
<keyword evidence="4" id="KW-1185">Reference proteome</keyword>
<feature type="compositionally biased region" description="Polar residues" evidence="1">
    <location>
        <begin position="490"/>
        <end position="501"/>
    </location>
</feature>
<evidence type="ECO:0000256" key="1">
    <source>
        <dbReference type="SAM" id="MobiDB-lite"/>
    </source>
</evidence>
<dbReference type="Pfam" id="PF23397">
    <property type="entry name" value="DUF7104"/>
    <property type="match status" value="1"/>
</dbReference>
<dbReference type="EMBL" id="GL385399">
    <property type="protein sequence ID" value="EJT72233.1"/>
    <property type="molecule type" value="Genomic_DNA"/>
</dbReference>
<reference evidence="2" key="3">
    <citation type="submission" date="2010-09" db="EMBL/GenBank/DDBJ databases">
        <title>Annotation of Gaeumannomyces graminis var. tritici R3-111a-1.</title>
        <authorList>
            <consortium name="The Broad Institute Genome Sequencing Platform"/>
            <person name="Ma L.-J."/>
            <person name="Dead R."/>
            <person name="Young S.K."/>
            <person name="Zeng Q."/>
            <person name="Gargeya S."/>
            <person name="Fitzgerald M."/>
            <person name="Haas B."/>
            <person name="Abouelleil A."/>
            <person name="Alvarado L."/>
            <person name="Arachchi H.M."/>
            <person name="Berlin A."/>
            <person name="Brown A."/>
            <person name="Chapman S.B."/>
            <person name="Chen Z."/>
            <person name="Dunbar C."/>
            <person name="Freedman E."/>
            <person name="Gearin G."/>
            <person name="Gellesch M."/>
            <person name="Goldberg J."/>
            <person name="Griggs A."/>
            <person name="Gujja S."/>
            <person name="Heiman D."/>
            <person name="Howarth C."/>
            <person name="Larson L."/>
            <person name="Lui A."/>
            <person name="MacDonald P.J.P."/>
            <person name="Mehta T."/>
            <person name="Montmayeur A."/>
            <person name="Murphy C."/>
            <person name="Neiman D."/>
            <person name="Pearson M."/>
            <person name="Priest M."/>
            <person name="Roberts A."/>
            <person name="Saif S."/>
            <person name="Shea T."/>
            <person name="Shenoy N."/>
            <person name="Sisk P."/>
            <person name="Stolte C."/>
            <person name="Sykes S."/>
            <person name="Yandava C."/>
            <person name="Wortman J."/>
            <person name="Nusbaum C."/>
            <person name="Birren B."/>
        </authorList>
    </citation>
    <scope>NUCLEOTIDE SEQUENCE</scope>
    <source>
        <strain evidence="2">R3-111a-1</strain>
    </source>
</reference>
<dbReference type="Gene3D" id="1.20.5.340">
    <property type="match status" value="1"/>
</dbReference>
<dbReference type="OrthoDB" id="195446at2759"/>
<dbReference type="HOGENOM" id="CLU_375538_0_0_1"/>
<feature type="region of interest" description="Disordered" evidence="1">
    <location>
        <begin position="108"/>
        <end position="128"/>
    </location>
</feature>
<sequence>MTSVSHHPRIADDILPGSSDQDRAPIAATTENCEASFSRCIRRLELNGEEKTATELRRLEAKFLDWRGYLGVFARGSASLDHRLGRHAQQRDLVLLALDMLDMSLAQMSTNPDDSESDESSDGETDRRKIELDGVWKSVNELGRLAIHIRLSPTSSFDARVQAFAARKAAEIAPFETLAMLTVKHLYPDSTDSIRRLLGKAMTDRYARLLYWKYHDRKLRLDRRREASVPVQREVFPQRPPATLYRSQTPTKSEISRPPKPEESQVSLGTDLLSDTIPSNPASHVVIPFYESNVPVRRRAGASTVLGTKARFPKPPKLQGGGSSLPCPLCRKMFPGTSFDDVVWWRVSRARDYMQESQDASGPGSIMSHDEASDSCPICCRPLTEPGSGPSQAVAAQKPPSHHRQELSASDLGTKNAKKSVRFDAAASHPATASEHLDEAPQRLADVAPSSTALTYKNSLLDHIAEHMQSLALLTVRLAVKRAATKSDYRSFSSAQEASSDGTHRHRSTLDTDLEFSHGDQSEDSPKYLGDLSSLPPSRPASPAEPTLHDEILLPESRLEMPPQQEIGKEDMILLLERRDQSEITPELVQEIAASYDEDVMIFLLEKLRGQIQITTDVVEAVARNQSSGKGVMALLLDSHRGQTMRALHLAAENGHEAAKQQQTRREVSGGGGRRYRGEKSSGAYSVAFRHNKGDGGASSHCEVTFNGGRSKGGKNHRWGNAVTFGRKKGERARREVFG</sequence>
<reference evidence="3" key="4">
    <citation type="journal article" date="2015" name="G3 (Bethesda)">
        <title>Genome sequences of three phytopathogenic species of the Magnaporthaceae family of fungi.</title>
        <authorList>
            <person name="Okagaki L.H."/>
            <person name="Nunes C.C."/>
            <person name="Sailsbery J."/>
            <person name="Clay B."/>
            <person name="Brown D."/>
            <person name="John T."/>
            <person name="Oh Y."/>
            <person name="Young N."/>
            <person name="Fitzgerald M."/>
            <person name="Haas B.J."/>
            <person name="Zeng Q."/>
            <person name="Young S."/>
            <person name="Adiconis X."/>
            <person name="Fan L."/>
            <person name="Levin J.Z."/>
            <person name="Mitchell T.K."/>
            <person name="Okubara P.A."/>
            <person name="Farman M.L."/>
            <person name="Kohn L.M."/>
            <person name="Birren B."/>
            <person name="Ma L.-J."/>
            <person name="Dean R.A."/>
        </authorList>
    </citation>
    <scope>NUCLEOTIDE SEQUENCE</scope>
    <source>
        <strain evidence="3">R3-111a-1</strain>
    </source>
</reference>
<evidence type="ECO:0000313" key="2">
    <source>
        <dbReference type="EMBL" id="EJT72233.1"/>
    </source>
</evidence>